<sequence length="96" mass="11010">MATKALAAAAPTEPTRIERFQSLQPGRYWRAKHAITEEGIEAGEVLLLQSLRFADDRPHTVILRPHPSKIGTQVYLEIPQEDGTAKETWFRYDEHR</sequence>
<protein>
    <submittedName>
        <fullName evidence="1">Uncharacterized protein</fullName>
    </submittedName>
</protein>
<dbReference type="AlphaFoldDB" id="T1BHW6"/>
<proteinExistence type="predicted"/>
<organism evidence="1">
    <name type="scientific">mine drainage metagenome</name>
    <dbReference type="NCBI Taxonomy" id="410659"/>
    <lineage>
        <taxon>unclassified sequences</taxon>
        <taxon>metagenomes</taxon>
        <taxon>ecological metagenomes</taxon>
    </lineage>
</organism>
<reference evidence="1" key="1">
    <citation type="submission" date="2013-08" db="EMBL/GenBank/DDBJ databases">
        <authorList>
            <person name="Mendez C."/>
            <person name="Richter M."/>
            <person name="Ferrer M."/>
            <person name="Sanchez J."/>
        </authorList>
    </citation>
    <scope>NUCLEOTIDE SEQUENCE</scope>
</reference>
<accession>T1BHW6</accession>
<evidence type="ECO:0000313" key="1">
    <source>
        <dbReference type="EMBL" id="EQD52699.1"/>
    </source>
</evidence>
<gene>
    <name evidence="1" type="ORF">B2A_06442</name>
</gene>
<feature type="non-terminal residue" evidence="1">
    <location>
        <position position="96"/>
    </location>
</feature>
<name>T1BHW6_9ZZZZ</name>
<comment type="caution">
    <text evidence="1">The sequence shown here is derived from an EMBL/GenBank/DDBJ whole genome shotgun (WGS) entry which is preliminary data.</text>
</comment>
<dbReference type="EMBL" id="AUZZ01004559">
    <property type="protein sequence ID" value="EQD52699.1"/>
    <property type="molecule type" value="Genomic_DNA"/>
</dbReference>
<reference evidence="1" key="2">
    <citation type="journal article" date="2014" name="ISME J.">
        <title>Microbial stratification in low pH oxic and suboxic macroscopic growths along an acid mine drainage.</title>
        <authorList>
            <person name="Mendez-Garcia C."/>
            <person name="Mesa V."/>
            <person name="Sprenger R.R."/>
            <person name="Richter M."/>
            <person name="Diez M.S."/>
            <person name="Solano J."/>
            <person name="Bargiela R."/>
            <person name="Golyshina O.V."/>
            <person name="Manteca A."/>
            <person name="Ramos J.L."/>
            <person name="Gallego J.R."/>
            <person name="Llorente I."/>
            <person name="Martins Dos Santos V.A."/>
            <person name="Jensen O.N."/>
            <person name="Pelaez A.I."/>
            <person name="Sanchez J."/>
            <person name="Ferrer M."/>
        </authorList>
    </citation>
    <scope>NUCLEOTIDE SEQUENCE</scope>
</reference>